<gene>
    <name evidence="1" type="ORF">QQ008_24630</name>
</gene>
<name>A0ABT8KUZ6_9BACT</name>
<comment type="caution">
    <text evidence="1">The sequence shown here is derived from an EMBL/GenBank/DDBJ whole genome shotgun (WGS) entry which is preliminary data.</text>
</comment>
<dbReference type="Proteomes" id="UP001172082">
    <property type="component" value="Unassembled WGS sequence"/>
</dbReference>
<reference evidence="1" key="1">
    <citation type="submission" date="2023-06" db="EMBL/GenBank/DDBJ databases">
        <title>Genomic of Parafulvivirga corallium.</title>
        <authorList>
            <person name="Wang G."/>
        </authorList>
    </citation>
    <scope>NUCLEOTIDE SEQUENCE</scope>
    <source>
        <strain evidence="1">BMA10</strain>
    </source>
</reference>
<keyword evidence="2" id="KW-1185">Reference proteome</keyword>
<organism evidence="1 2">
    <name type="scientific">Splendidivirga corallicola</name>
    <dbReference type="NCBI Taxonomy" id="3051826"/>
    <lineage>
        <taxon>Bacteria</taxon>
        <taxon>Pseudomonadati</taxon>
        <taxon>Bacteroidota</taxon>
        <taxon>Cytophagia</taxon>
        <taxon>Cytophagales</taxon>
        <taxon>Splendidivirgaceae</taxon>
        <taxon>Splendidivirga</taxon>
    </lineage>
</organism>
<evidence type="ECO:0000313" key="2">
    <source>
        <dbReference type="Proteomes" id="UP001172082"/>
    </source>
</evidence>
<evidence type="ECO:0008006" key="3">
    <source>
        <dbReference type="Google" id="ProtNLM"/>
    </source>
</evidence>
<protein>
    <recommendedName>
        <fullName evidence="3">Lipoprotein</fullName>
    </recommendedName>
</protein>
<evidence type="ECO:0000313" key="1">
    <source>
        <dbReference type="EMBL" id="MDN5204601.1"/>
    </source>
</evidence>
<dbReference type="EMBL" id="JAUJEA010000012">
    <property type="protein sequence ID" value="MDN5204601.1"/>
    <property type="molecule type" value="Genomic_DNA"/>
</dbReference>
<proteinExistence type="predicted"/>
<sequence>MKRYYNLLIYGLLIGSLFVSCSSDKDEVTPDEETLIIATLDDLVKLNDHKEYEMGEIQFRNVPLPGSPVTQIREETGGEVAFTQKEDYLALTCKVGGLPVLVKIADDRGNWAKSTIIINGLEKKTTLDTRVWLWQNFAVSDVLLGNKQKLEITITVNKTS</sequence>
<dbReference type="PROSITE" id="PS51257">
    <property type="entry name" value="PROKAR_LIPOPROTEIN"/>
    <property type="match status" value="1"/>
</dbReference>
<accession>A0ABT8KUZ6</accession>
<dbReference type="RefSeq" id="WP_346754625.1">
    <property type="nucleotide sequence ID" value="NZ_JAUJEA010000012.1"/>
</dbReference>